<accession>A0A9X1XBM4</accession>
<evidence type="ECO:0000256" key="1">
    <source>
        <dbReference type="PROSITE-ProRule" id="PRU00339"/>
    </source>
</evidence>
<keyword evidence="1" id="KW-0802">TPR repeat</keyword>
<keyword evidence="4" id="KW-1185">Reference proteome</keyword>
<evidence type="ECO:0000313" key="3">
    <source>
        <dbReference type="EMBL" id="MCJ8211759.1"/>
    </source>
</evidence>
<gene>
    <name evidence="3" type="ORF">MUY27_18720</name>
</gene>
<dbReference type="AlphaFoldDB" id="A0A9X1XBM4"/>
<dbReference type="Pfam" id="PF13174">
    <property type="entry name" value="TPR_6"/>
    <property type="match status" value="1"/>
</dbReference>
<protein>
    <submittedName>
        <fullName evidence="3">Tetratricopeptide repeat protein</fullName>
    </submittedName>
</protein>
<dbReference type="PROSITE" id="PS50005">
    <property type="entry name" value="TPR"/>
    <property type="match status" value="1"/>
</dbReference>
<feature type="signal peptide" evidence="2">
    <location>
        <begin position="1"/>
        <end position="25"/>
    </location>
</feature>
<dbReference type="EMBL" id="JALJEJ010000012">
    <property type="protein sequence ID" value="MCJ8211759.1"/>
    <property type="molecule type" value="Genomic_DNA"/>
</dbReference>
<dbReference type="InterPro" id="IPR011990">
    <property type="entry name" value="TPR-like_helical_dom_sf"/>
</dbReference>
<evidence type="ECO:0000313" key="4">
    <source>
        <dbReference type="Proteomes" id="UP001139450"/>
    </source>
</evidence>
<sequence length="498" mass="57174">MFSKYLKYFFAFSFFGALTISNSYANFDFNANCVQAYESILSLKLKRARVQIDQEKAVHPNNSITILLDNYYDYFWLLTTENKADFDRLKNNKGPRLDKLEDEDKNSPYYNFCQAQVNLQWALLHSRFGENTTAGFEVNRAYRLLQSNAKKFPGFLPDDIPLGMVNILLGSLPDGALKSALSFFGIKGNTATGLNMLEQLTGKLPKSGYAFYYDELVFYLTYVQAYVINDSAAFAKMQQYTASIDSSSLLKTYIKAFVAIRTGHSTEAIAYLEHRPMGNDYQPYPYLDYLLAIAKMNKLDTNADDYFRKYLNEYKGVNYIKDAYWHMAWYYLLQGDEHKYQSYVQLVKTKGYNYHDKDKQALAEASGPAPQPELLKARLLFDGGIYDKALAILRDLNPADLKQVQDKAEYYYRQGRIYEAMNKDEDALRSYQQTIAAGKGTASYYAPTAALRIGGIYEGQKNRAEAVHYYNMAIAFKNHQYENSIEQKAKEGIKRLGF</sequence>
<comment type="caution">
    <text evidence="3">The sequence shown here is derived from an EMBL/GenBank/DDBJ whole genome shotgun (WGS) entry which is preliminary data.</text>
</comment>
<dbReference type="InterPro" id="IPR019734">
    <property type="entry name" value="TPR_rpt"/>
</dbReference>
<organism evidence="3 4">
    <name type="scientific">Mucilaginibacter straminoryzae</name>
    <dbReference type="NCBI Taxonomy" id="2932774"/>
    <lineage>
        <taxon>Bacteria</taxon>
        <taxon>Pseudomonadati</taxon>
        <taxon>Bacteroidota</taxon>
        <taxon>Sphingobacteriia</taxon>
        <taxon>Sphingobacteriales</taxon>
        <taxon>Sphingobacteriaceae</taxon>
        <taxon>Mucilaginibacter</taxon>
    </lineage>
</organism>
<feature type="repeat" description="TPR" evidence="1">
    <location>
        <begin position="408"/>
        <end position="441"/>
    </location>
</feature>
<dbReference type="SMART" id="SM00028">
    <property type="entry name" value="TPR"/>
    <property type="match status" value="2"/>
</dbReference>
<feature type="chain" id="PRO_5040881219" evidence="2">
    <location>
        <begin position="26"/>
        <end position="498"/>
    </location>
</feature>
<dbReference type="SUPFAM" id="SSF48452">
    <property type="entry name" value="TPR-like"/>
    <property type="match status" value="1"/>
</dbReference>
<dbReference type="RefSeq" id="WP_245132662.1">
    <property type="nucleotide sequence ID" value="NZ_JALJEJ010000012.1"/>
</dbReference>
<keyword evidence="2" id="KW-0732">Signal</keyword>
<dbReference type="Proteomes" id="UP001139450">
    <property type="component" value="Unassembled WGS sequence"/>
</dbReference>
<reference evidence="3" key="1">
    <citation type="submission" date="2022-04" db="EMBL/GenBank/DDBJ databases">
        <title>Mucilaginibacter sp. RS28 isolated from freshwater.</title>
        <authorList>
            <person name="Ko S.-R."/>
        </authorList>
    </citation>
    <scope>NUCLEOTIDE SEQUENCE</scope>
    <source>
        <strain evidence="3">RS28</strain>
    </source>
</reference>
<dbReference type="Gene3D" id="1.25.40.10">
    <property type="entry name" value="Tetratricopeptide repeat domain"/>
    <property type="match status" value="1"/>
</dbReference>
<name>A0A9X1XBM4_9SPHI</name>
<proteinExistence type="predicted"/>
<evidence type="ECO:0000256" key="2">
    <source>
        <dbReference type="SAM" id="SignalP"/>
    </source>
</evidence>